<dbReference type="OrthoDB" id="2505547at2759"/>
<reference evidence="2 3" key="1">
    <citation type="submission" date="2019-05" db="EMBL/GenBank/DDBJ databases">
        <title>Emergence of the Ug99 lineage of the wheat stem rust pathogen through somatic hybridization.</title>
        <authorList>
            <person name="Li F."/>
            <person name="Upadhyaya N.M."/>
            <person name="Sperschneider J."/>
            <person name="Matny O."/>
            <person name="Nguyen-Phuc H."/>
            <person name="Mago R."/>
            <person name="Raley C."/>
            <person name="Miller M.E."/>
            <person name="Silverstein K.A.T."/>
            <person name="Henningsen E."/>
            <person name="Hirsch C.D."/>
            <person name="Visser B."/>
            <person name="Pretorius Z.A."/>
            <person name="Steffenson B.J."/>
            <person name="Schwessinger B."/>
            <person name="Dodds P.N."/>
            <person name="Figueroa M."/>
        </authorList>
    </citation>
    <scope>NUCLEOTIDE SEQUENCE [LARGE SCALE GENOMIC DNA]</scope>
    <source>
        <strain evidence="2">21-0</strain>
    </source>
</reference>
<evidence type="ECO:0000313" key="2">
    <source>
        <dbReference type="EMBL" id="KAA1078429.1"/>
    </source>
</evidence>
<dbReference type="Proteomes" id="UP000324748">
    <property type="component" value="Unassembled WGS sequence"/>
</dbReference>
<feature type="compositionally biased region" description="Low complexity" evidence="1">
    <location>
        <begin position="49"/>
        <end position="58"/>
    </location>
</feature>
<proteinExistence type="predicted"/>
<gene>
    <name evidence="2" type="ORF">PGT21_034976</name>
</gene>
<name>A0A5B0MRG9_PUCGR</name>
<organism evidence="2 3">
    <name type="scientific">Puccinia graminis f. sp. tritici</name>
    <dbReference type="NCBI Taxonomy" id="56615"/>
    <lineage>
        <taxon>Eukaryota</taxon>
        <taxon>Fungi</taxon>
        <taxon>Dikarya</taxon>
        <taxon>Basidiomycota</taxon>
        <taxon>Pucciniomycotina</taxon>
        <taxon>Pucciniomycetes</taxon>
        <taxon>Pucciniales</taxon>
        <taxon>Pucciniaceae</taxon>
        <taxon>Puccinia</taxon>
    </lineage>
</organism>
<feature type="region of interest" description="Disordered" evidence="1">
    <location>
        <begin position="43"/>
        <end position="69"/>
    </location>
</feature>
<dbReference type="EMBL" id="VSWC01000144">
    <property type="protein sequence ID" value="KAA1078429.1"/>
    <property type="molecule type" value="Genomic_DNA"/>
</dbReference>
<accession>A0A5B0MRG9</accession>
<dbReference type="AlphaFoldDB" id="A0A5B0MRG9"/>
<comment type="caution">
    <text evidence="2">The sequence shown here is derived from an EMBL/GenBank/DDBJ whole genome shotgun (WGS) entry which is preliminary data.</text>
</comment>
<sequence length="315" mass="35044">MNLYKEPRVPHASNTLFSPLRPPQSDPYDCLIHLFAQLTISDNHPSPPKISTSKSPTPGTNLTQSTSSNITPKAKFLSEPIKYKDSIEPLKADGSNFTKWKRDLNRVICLALGRINFLDDQSKSPALSDQESASLLFLIQITIHDELAPIADEATGATSAFDSIQANFQGSMRFCQNQGQNNQSGHFNNPGMPRQSQHILLLHKMFPTNKTAAQLPTISWQLLVTSVEEINPLLPTSLPATTAVLTVWVQDTGAQTAPYSSRKHFSHCQHLVALLPIMPSHQFLNNWPISDPSWDPLKRELELKAPLWILGQQLT</sequence>
<evidence type="ECO:0000313" key="3">
    <source>
        <dbReference type="Proteomes" id="UP000324748"/>
    </source>
</evidence>
<evidence type="ECO:0000256" key="1">
    <source>
        <dbReference type="SAM" id="MobiDB-lite"/>
    </source>
</evidence>
<keyword evidence="3" id="KW-1185">Reference proteome</keyword>
<feature type="compositionally biased region" description="Polar residues" evidence="1">
    <location>
        <begin position="59"/>
        <end position="69"/>
    </location>
</feature>
<protein>
    <submittedName>
        <fullName evidence="2">Uncharacterized protein</fullName>
    </submittedName>
</protein>